<name>A0A074XBV0_AURPU</name>
<feature type="transmembrane region" description="Helical" evidence="1">
    <location>
        <begin position="68"/>
        <end position="89"/>
    </location>
</feature>
<dbReference type="HOGENOM" id="CLU_2359347_0_0_1"/>
<dbReference type="AlphaFoldDB" id="A0A074XBV0"/>
<dbReference type="OrthoDB" id="10292816at2759"/>
<dbReference type="Proteomes" id="UP000030706">
    <property type="component" value="Unassembled WGS sequence"/>
</dbReference>
<evidence type="ECO:0000256" key="1">
    <source>
        <dbReference type="SAM" id="Phobius"/>
    </source>
</evidence>
<sequence length="101" mass="11957">MFLRIRNLIYWSPTRPTRVYLTLPNIVTAVEVVYLWWHTASFACCVNLVVEARVCGEDMTKRVDMDLMAVPVLILSWAFFLLTLPIYMVRWFMMRLVPEGR</sequence>
<dbReference type="GeneID" id="40751390"/>
<gene>
    <name evidence="2" type="ORF">M438DRAFT_39189</name>
</gene>
<evidence type="ECO:0000313" key="2">
    <source>
        <dbReference type="EMBL" id="KEQ82990.1"/>
    </source>
</evidence>
<dbReference type="EMBL" id="KL584985">
    <property type="protein sequence ID" value="KEQ82990.1"/>
    <property type="molecule type" value="Genomic_DNA"/>
</dbReference>
<evidence type="ECO:0000313" key="3">
    <source>
        <dbReference type="Proteomes" id="UP000030706"/>
    </source>
</evidence>
<dbReference type="RefSeq" id="XP_029759177.1">
    <property type="nucleotide sequence ID" value="XM_029909084.1"/>
</dbReference>
<keyword evidence="1" id="KW-0812">Transmembrane</keyword>
<proteinExistence type="predicted"/>
<keyword evidence="1" id="KW-0472">Membrane</keyword>
<organism evidence="2 3">
    <name type="scientific">Aureobasidium pullulans EXF-150</name>
    <dbReference type="NCBI Taxonomy" id="1043002"/>
    <lineage>
        <taxon>Eukaryota</taxon>
        <taxon>Fungi</taxon>
        <taxon>Dikarya</taxon>
        <taxon>Ascomycota</taxon>
        <taxon>Pezizomycotina</taxon>
        <taxon>Dothideomycetes</taxon>
        <taxon>Dothideomycetidae</taxon>
        <taxon>Dothideales</taxon>
        <taxon>Saccotheciaceae</taxon>
        <taxon>Aureobasidium</taxon>
    </lineage>
</organism>
<protein>
    <submittedName>
        <fullName evidence="2">Uncharacterized protein</fullName>
    </submittedName>
</protein>
<keyword evidence="3" id="KW-1185">Reference proteome</keyword>
<reference evidence="2 3" key="1">
    <citation type="journal article" date="2014" name="BMC Genomics">
        <title>Genome sequencing of four Aureobasidium pullulans varieties: biotechnological potential, stress tolerance, and description of new species.</title>
        <authorList>
            <person name="Gostin Ar C."/>
            <person name="Ohm R.A."/>
            <person name="Kogej T."/>
            <person name="Sonjak S."/>
            <person name="Turk M."/>
            <person name="Zajc J."/>
            <person name="Zalar P."/>
            <person name="Grube M."/>
            <person name="Sun H."/>
            <person name="Han J."/>
            <person name="Sharma A."/>
            <person name="Chiniquy J."/>
            <person name="Ngan C.Y."/>
            <person name="Lipzen A."/>
            <person name="Barry K."/>
            <person name="Grigoriev I.V."/>
            <person name="Gunde-Cimerman N."/>
        </authorList>
    </citation>
    <scope>NUCLEOTIDE SEQUENCE [LARGE SCALE GENOMIC DNA]</scope>
    <source>
        <strain evidence="2 3">EXF-150</strain>
    </source>
</reference>
<keyword evidence="1" id="KW-1133">Transmembrane helix</keyword>
<accession>A0A074XBV0</accession>
<feature type="transmembrane region" description="Helical" evidence="1">
    <location>
        <begin position="20"/>
        <end position="37"/>
    </location>
</feature>